<dbReference type="Pfam" id="PF00083">
    <property type="entry name" value="Sugar_tr"/>
    <property type="match status" value="1"/>
</dbReference>
<dbReference type="PROSITE" id="PS50850">
    <property type="entry name" value="MFS"/>
    <property type="match status" value="1"/>
</dbReference>
<evidence type="ECO:0000256" key="2">
    <source>
        <dbReference type="ARBA" id="ARBA00010992"/>
    </source>
</evidence>
<dbReference type="Gene3D" id="1.20.1250.20">
    <property type="entry name" value="MFS general substrate transporter like domains"/>
    <property type="match status" value="1"/>
</dbReference>
<evidence type="ECO:0000256" key="9">
    <source>
        <dbReference type="SAM" id="Phobius"/>
    </source>
</evidence>
<evidence type="ECO:0000256" key="5">
    <source>
        <dbReference type="ARBA" id="ARBA00022692"/>
    </source>
</evidence>
<dbReference type="InterPro" id="IPR005829">
    <property type="entry name" value="Sugar_transporter_CS"/>
</dbReference>
<feature type="transmembrane region" description="Helical" evidence="9">
    <location>
        <begin position="119"/>
        <end position="142"/>
    </location>
</feature>
<evidence type="ECO:0000256" key="8">
    <source>
        <dbReference type="RuleBase" id="RU003346"/>
    </source>
</evidence>
<dbReference type="InterPro" id="IPR047984">
    <property type="entry name" value="XylE-like"/>
</dbReference>
<evidence type="ECO:0000256" key="7">
    <source>
        <dbReference type="ARBA" id="ARBA00023136"/>
    </source>
</evidence>
<keyword evidence="5 9" id="KW-0812">Transmembrane</keyword>
<keyword evidence="12" id="KW-1185">Reference proteome</keyword>
<dbReference type="InterPro" id="IPR020846">
    <property type="entry name" value="MFS_dom"/>
</dbReference>
<dbReference type="CDD" id="cd17359">
    <property type="entry name" value="MFS_XylE_like"/>
    <property type="match status" value="1"/>
</dbReference>
<feature type="transmembrane region" description="Helical" evidence="9">
    <location>
        <begin position="408"/>
        <end position="429"/>
    </location>
</feature>
<dbReference type="InterPro" id="IPR005828">
    <property type="entry name" value="MFS_sugar_transport-like"/>
</dbReference>
<feature type="transmembrane region" description="Helical" evidence="9">
    <location>
        <begin position="341"/>
        <end position="361"/>
    </location>
</feature>
<evidence type="ECO:0000256" key="3">
    <source>
        <dbReference type="ARBA" id="ARBA00022448"/>
    </source>
</evidence>
<comment type="similarity">
    <text evidence="2 8">Belongs to the major facilitator superfamily. Sugar transporter (TC 2.A.1.1) family.</text>
</comment>
<dbReference type="GO" id="GO:0005886">
    <property type="term" value="C:plasma membrane"/>
    <property type="evidence" value="ECO:0007669"/>
    <property type="project" value="UniProtKB-SubCell"/>
</dbReference>
<dbReference type="InterPro" id="IPR050814">
    <property type="entry name" value="Myo-inositol_Transporter"/>
</dbReference>
<evidence type="ECO:0000256" key="1">
    <source>
        <dbReference type="ARBA" id="ARBA00004651"/>
    </source>
</evidence>
<reference evidence="11 12" key="1">
    <citation type="submission" date="2016-06" db="EMBL/GenBank/DDBJ databases">
        <authorList>
            <person name="Olsen C.W."/>
            <person name="Carey S."/>
            <person name="Hinshaw L."/>
            <person name="Karasin A.I."/>
        </authorList>
    </citation>
    <scope>NUCLEOTIDE SEQUENCE [LARGE SCALE GENOMIC DNA]</scope>
    <source>
        <strain evidence="11 12">LZ-22</strain>
    </source>
</reference>
<dbReference type="STRING" id="1577474.GA0111570_102351"/>
<sequence>MQNQTDLAVNTAAPPSGSRRLGVIAVIATFGGLLFGYDTGVINGALAPLRAQLGLTTFTEGLVTSILLVGAAIGAAIGGQLSDRFGRRHNILLLAIVFALGTLGCVLAPHWGVLAVFRFVLGLAVGGASATVPVYLAEIAPVERRGSLVTRNELAIVSGQFAAFAINALIYSIWGTTVMVGGVEVYQHPNIWRWMLVIAVLPAFALFFGMLRMPESPRWLFEHGREDEALAVLRQVRSPERAQSEIDEVRELVQEEREHKIVRWSALNVGWMRRLILVGIGIAMIQQLTGINSVMYYGTALLEKAGFAADVAIVANTANGIIAVVGCLFGMSIMNRVNRRTMLLAGFIGTTAAHVLIGLSAKLVPDGASYKPVLIMIFVVLFVFIMQATAGPLAWLMLSEMFPLRFRGFAYGISGFMGWMTNFLVTLFFPSLIAGVGIANTYFIFAGLGVAAMVFIVKMVPETRGKTLERIEEDMIAGHYR</sequence>
<dbReference type="PROSITE" id="PS00217">
    <property type="entry name" value="SUGAR_TRANSPORT_2"/>
    <property type="match status" value="1"/>
</dbReference>
<dbReference type="AlphaFoldDB" id="A0A1G6GF19"/>
<keyword evidence="3 8" id="KW-0813">Transport</keyword>
<dbReference type="GO" id="GO:0022857">
    <property type="term" value="F:transmembrane transporter activity"/>
    <property type="evidence" value="ECO:0007669"/>
    <property type="project" value="InterPro"/>
</dbReference>
<feature type="transmembrane region" description="Helical" evidence="9">
    <location>
        <begin position="154"/>
        <end position="174"/>
    </location>
</feature>
<feature type="transmembrane region" description="Helical" evidence="9">
    <location>
        <begin position="373"/>
        <end position="396"/>
    </location>
</feature>
<comment type="subcellular location">
    <subcellularLocation>
        <location evidence="1">Cell membrane</location>
        <topology evidence="1">Multi-pass membrane protein</topology>
    </subcellularLocation>
</comment>
<keyword evidence="4" id="KW-1003">Cell membrane</keyword>
<dbReference type="EMBL" id="FMYF01000002">
    <property type="protein sequence ID" value="SDB80560.1"/>
    <property type="molecule type" value="Genomic_DNA"/>
</dbReference>
<dbReference type="SUPFAM" id="SSF103473">
    <property type="entry name" value="MFS general substrate transporter"/>
    <property type="match status" value="1"/>
</dbReference>
<dbReference type="InterPro" id="IPR036259">
    <property type="entry name" value="MFS_trans_sf"/>
</dbReference>
<evidence type="ECO:0000313" key="11">
    <source>
        <dbReference type="EMBL" id="SDB80560.1"/>
    </source>
</evidence>
<feature type="transmembrane region" description="Helical" evidence="9">
    <location>
        <begin position="21"/>
        <end position="42"/>
    </location>
</feature>
<dbReference type="RefSeq" id="WP_245703011.1">
    <property type="nucleotide sequence ID" value="NZ_FMYF01000002.1"/>
</dbReference>
<evidence type="ECO:0000259" key="10">
    <source>
        <dbReference type="PROSITE" id="PS50850"/>
    </source>
</evidence>
<evidence type="ECO:0000256" key="6">
    <source>
        <dbReference type="ARBA" id="ARBA00022989"/>
    </source>
</evidence>
<protein>
    <submittedName>
        <fullName evidence="11">MFS transporter, sugar porter (SP) family</fullName>
    </submittedName>
</protein>
<evidence type="ECO:0000256" key="4">
    <source>
        <dbReference type="ARBA" id="ARBA00022475"/>
    </source>
</evidence>
<dbReference type="PROSITE" id="PS00216">
    <property type="entry name" value="SUGAR_TRANSPORT_1"/>
    <property type="match status" value="1"/>
</dbReference>
<keyword evidence="6 9" id="KW-1133">Transmembrane helix</keyword>
<evidence type="ECO:0000313" key="12">
    <source>
        <dbReference type="Proteomes" id="UP000199086"/>
    </source>
</evidence>
<feature type="transmembrane region" description="Helical" evidence="9">
    <location>
        <begin position="307"/>
        <end position="329"/>
    </location>
</feature>
<feature type="transmembrane region" description="Helical" evidence="9">
    <location>
        <begin position="91"/>
        <end position="113"/>
    </location>
</feature>
<feature type="domain" description="Major facilitator superfamily (MFS) profile" evidence="10">
    <location>
        <begin position="24"/>
        <end position="464"/>
    </location>
</feature>
<feature type="transmembrane region" description="Helical" evidence="9">
    <location>
        <begin position="275"/>
        <end position="295"/>
    </location>
</feature>
<dbReference type="PANTHER" id="PTHR48020">
    <property type="entry name" value="PROTON MYO-INOSITOL COTRANSPORTER"/>
    <property type="match status" value="1"/>
</dbReference>
<feature type="transmembrane region" description="Helical" evidence="9">
    <location>
        <begin position="62"/>
        <end position="79"/>
    </location>
</feature>
<organism evidence="11 12">
    <name type="scientific">Raineyella antarctica</name>
    <dbReference type="NCBI Taxonomy" id="1577474"/>
    <lineage>
        <taxon>Bacteria</taxon>
        <taxon>Bacillati</taxon>
        <taxon>Actinomycetota</taxon>
        <taxon>Actinomycetes</taxon>
        <taxon>Propionibacteriales</taxon>
        <taxon>Propionibacteriaceae</taxon>
        <taxon>Raineyella</taxon>
    </lineage>
</organism>
<dbReference type="InterPro" id="IPR003663">
    <property type="entry name" value="Sugar/inositol_transpt"/>
</dbReference>
<keyword evidence="7 9" id="KW-0472">Membrane</keyword>
<proteinExistence type="inferred from homology"/>
<name>A0A1G6GF19_9ACTN</name>
<feature type="transmembrane region" description="Helical" evidence="9">
    <location>
        <begin position="194"/>
        <end position="211"/>
    </location>
</feature>
<accession>A0A1G6GF19</accession>
<dbReference type="NCBIfam" id="TIGR00879">
    <property type="entry name" value="SP"/>
    <property type="match status" value="1"/>
</dbReference>
<gene>
    <name evidence="11" type="ORF">GA0111570_102351</name>
</gene>
<dbReference type="PRINTS" id="PR00171">
    <property type="entry name" value="SUGRTRNSPORT"/>
</dbReference>
<dbReference type="PANTHER" id="PTHR48020:SF12">
    <property type="entry name" value="PROTON MYO-INOSITOL COTRANSPORTER"/>
    <property type="match status" value="1"/>
</dbReference>
<feature type="transmembrane region" description="Helical" evidence="9">
    <location>
        <begin position="441"/>
        <end position="460"/>
    </location>
</feature>
<dbReference type="Proteomes" id="UP000199086">
    <property type="component" value="Unassembled WGS sequence"/>
</dbReference>